<organism evidence="4 5">
    <name type="scientific">Aldrovandia affinis</name>
    <dbReference type="NCBI Taxonomy" id="143900"/>
    <lineage>
        <taxon>Eukaryota</taxon>
        <taxon>Metazoa</taxon>
        <taxon>Chordata</taxon>
        <taxon>Craniata</taxon>
        <taxon>Vertebrata</taxon>
        <taxon>Euteleostomi</taxon>
        <taxon>Actinopterygii</taxon>
        <taxon>Neopterygii</taxon>
        <taxon>Teleostei</taxon>
        <taxon>Notacanthiformes</taxon>
        <taxon>Halosauridae</taxon>
        <taxon>Aldrovandia</taxon>
    </lineage>
</organism>
<dbReference type="InterPro" id="IPR013087">
    <property type="entry name" value="Znf_C2H2_type"/>
</dbReference>
<comment type="caution">
    <text evidence="4">The sequence shown here is derived from an EMBL/GenBank/DDBJ whole genome shotgun (WGS) entry which is preliminary data.</text>
</comment>
<dbReference type="Proteomes" id="UP001221898">
    <property type="component" value="Unassembled WGS sequence"/>
</dbReference>
<feature type="compositionally biased region" description="Basic and acidic residues" evidence="2">
    <location>
        <begin position="216"/>
        <end position="230"/>
    </location>
</feature>
<dbReference type="GO" id="GO:0008270">
    <property type="term" value="F:zinc ion binding"/>
    <property type="evidence" value="ECO:0007669"/>
    <property type="project" value="UniProtKB-KW"/>
</dbReference>
<reference evidence="4" key="1">
    <citation type="journal article" date="2023" name="Science">
        <title>Genome structures resolve the early diversification of teleost fishes.</title>
        <authorList>
            <person name="Parey E."/>
            <person name="Louis A."/>
            <person name="Montfort J."/>
            <person name="Bouchez O."/>
            <person name="Roques C."/>
            <person name="Iampietro C."/>
            <person name="Lluch J."/>
            <person name="Castinel A."/>
            <person name="Donnadieu C."/>
            <person name="Desvignes T."/>
            <person name="Floi Bucao C."/>
            <person name="Jouanno E."/>
            <person name="Wen M."/>
            <person name="Mejri S."/>
            <person name="Dirks R."/>
            <person name="Jansen H."/>
            <person name="Henkel C."/>
            <person name="Chen W.J."/>
            <person name="Zahm M."/>
            <person name="Cabau C."/>
            <person name="Klopp C."/>
            <person name="Thompson A.W."/>
            <person name="Robinson-Rechavi M."/>
            <person name="Braasch I."/>
            <person name="Lecointre G."/>
            <person name="Bobe J."/>
            <person name="Postlethwait J.H."/>
            <person name="Berthelot C."/>
            <person name="Roest Crollius H."/>
            <person name="Guiguen Y."/>
        </authorList>
    </citation>
    <scope>NUCLEOTIDE SEQUENCE</scope>
    <source>
        <strain evidence="4">NC1722</strain>
    </source>
</reference>
<name>A0AAD7T9T3_9TELE</name>
<evidence type="ECO:0000313" key="4">
    <source>
        <dbReference type="EMBL" id="KAJ8416617.1"/>
    </source>
</evidence>
<feature type="compositionally biased region" description="Polar residues" evidence="2">
    <location>
        <begin position="260"/>
        <end position="276"/>
    </location>
</feature>
<keyword evidence="1" id="KW-0479">Metal-binding</keyword>
<keyword evidence="5" id="KW-1185">Reference proteome</keyword>
<protein>
    <recommendedName>
        <fullName evidence="3">C2H2-type domain-containing protein</fullName>
    </recommendedName>
</protein>
<feature type="compositionally biased region" description="Polar residues" evidence="2">
    <location>
        <begin position="232"/>
        <end position="249"/>
    </location>
</feature>
<sequence length="317" mass="34687">MEGWRNVLVQGADELGHSAVKVELSEEAPPIKEKGIGSIELTPIIVKKEELLDLPPKVPKFQYVDFPSLYQCIQQLAVPPLDSWLPGTPQGRVPPSQGPTATDERVPRFRYVDYPSLHHCIQQLSVPPLESWSFGLTQPESNRARTGSRLLRSPAVFKVDGAASGNKRDPGNTLCGPGASLSPCTAIAATTLIKLQPSLCTSNVQPVTGQARLEREGSNHLLKRPLDPKSRPTCTAANRNTVSRLNTCKRNPPVHGLYSGMNQMQPKLGNSTNSQQDSRKTLPGLACTFCQEMFSDTKQLMSHQKNHQDENPNGCPT</sequence>
<keyword evidence="1" id="KW-0863">Zinc-finger</keyword>
<dbReference type="AlphaFoldDB" id="A0AAD7T9T3"/>
<dbReference type="PROSITE" id="PS50157">
    <property type="entry name" value="ZINC_FINGER_C2H2_2"/>
    <property type="match status" value="1"/>
</dbReference>
<feature type="domain" description="C2H2-type" evidence="3">
    <location>
        <begin position="285"/>
        <end position="312"/>
    </location>
</feature>
<evidence type="ECO:0000256" key="1">
    <source>
        <dbReference type="PROSITE-ProRule" id="PRU00042"/>
    </source>
</evidence>
<keyword evidence="1" id="KW-0862">Zinc</keyword>
<accession>A0AAD7T9T3</accession>
<proteinExistence type="predicted"/>
<gene>
    <name evidence="4" type="ORF">AAFF_G00324950</name>
</gene>
<evidence type="ECO:0000256" key="2">
    <source>
        <dbReference type="SAM" id="MobiDB-lite"/>
    </source>
</evidence>
<evidence type="ECO:0000313" key="5">
    <source>
        <dbReference type="Proteomes" id="UP001221898"/>
    </source>
</evidence>
<feature type="region of interest" description="Disordered" evidence="2">
    <location>
        <begin position="216"/>
        <end position="279"/>
    </location>
</feature>
<dbReference type="EMBL" id="JAINUG010000005">
    <property type="protein sequence ID" value="KAJ8416617.1"/>
    <property type="molecule type" value="Genomic_DNA"/>
</dbReference>
<dbReference type="PROSITE" id="PS00028">
    <property type="entry name" value="ZINC_FINGER_C2H2_1"/>
    <property type="match status" value="1"/>
</dbReference>
<evidence type="ECO:0000259" key="3">
    <source>
        <dbReference type="PROSITE" id="PS50157"/>
    </source>
</evidence>